<evidence type="ECO:0000313" key="1">
    <source>
        <dbReference type="EMBL" id="CAG9771661.1"/>
    </source>
</evidence>
<dbReference type="Proteomes" id="UP001152799">
    <property type="component" value="Chromosome 7"/>
</dbReference>
<organism evidence="1 2">
    <name type="scientific">Ceutorhynchus assimilis</name>
    <name type="common">cabbage seed weevil</name>
    <dbReference type="NCBI Taxonomy" id="467358"/>
    <lineage>
        <taxon>Eukaryota</taxon>
        <taxon>Metazoa</taxon>
        <taxon>Ecdysozoa</taxon>
        <taxon>Arthropoda</taxon>
        <taxon>Hexapoda</taxon>
        <taxon>Insecta</taxon>
        <taxon>Pterygota</taxon>
        <taxon>Neoptera</taxon>
        <taxon>Endopterygota</taxon>
        <taxon>Coleoptera</taxon>
        <taxon>Polyphaga</taxon>
        <taxon>Cucujiformia</taxon>
        <taxon>Curculionidae</taxon>
        <taxon>Ceutorhynchinae</taxon>
        <taxon>Ceutorhynchus</taxon>
    </lineage>
</organism>
<dbReference type="EMBL" id="OU892283">
    <property type="protein sequence ID" value="CAG9771661.1"/>
    <property type="molecule type" value="Genomic_DNA"/>
</dbReference>
<protein>
    <submittedName>
        <fullName evidence="1">Uncharacterized protein</fullName>
    </submittedName>
</protein>
<keyword evidence="2" id="KW-1185">Reference proteome</keyword>
<evidence type="ECO:0000313" key="2">
    <source>
        <dbReference type="Proteomes" id="UP001152799"/>
    </source>
</evidence>
<name>A0A9N9QRE7_9CUCU</name>
<proteinExistence type="predicted"/>
<sequence length="150" mass="16835">MRNFADKCIVSVLLFLITTTSAMLSIIYISKIDLKSINQSCAGWGRQVDEVSSDQVSKFVDHSRYINIFKQKKEPNVNNDSWGVEPAGASYFTDQKKYSTVDHSWDEGPAVSSYNPEAYVLANPILRCPPPKMSKTAKKKIQGARTKKIL</sequence>
<reference evidence="1" key="1">
    <citation type="submission" date="2022-01" db="EMBL/GenBank/DDBJ databases">
        <authorList>
            <person name="King R."/>
        </authorList>
    </citation>
    <scope>NUCLEOTIDE SEQUENCE</scope>
</reference>
<accession>A0A9N9QRE7</accession>
<gene>
    <name evidence="1" type="ORF">CEUTPL_LOCUS12091</name>
</gene>
<dbReference type="AlphaFoldDB" id="A0A9N9QRE7"/>